<dbReference type="AlphaFoldDB" id="A0A4U1J8Y4"/>
<evidence type="ECO:0000313" key="2">
    <source>
        <dbReference type="EMBL" id="TKD04432.1"/>
    </source>
</evidence>
<dbReference type="InterPro" id="IPR041486">
    <property type="entry name" value="ThsA_STALD"/>
</dbReference>
<protein>
    <recommendedName>
        <fullName evidence="1">NAD(+) hydrolase ThsA Sir2/TIR-associating SLOG domain-containing protein</fullName>
    </recommendedName>
</protein>
<dbReference type="Proteomes" id="UP000309215">
    <property type="component" value="Unassembled WGS sequence"/>
</dbReference>
<comment type="caution">
    <text evidence="2">The sequence shown here is derived from an EMBL/GenBank/DDBJ whole genome shotgun (WGS) entry which is preliminary data.</text>
</comment>
<dbReference type="EMBL" id="SSMQ01000024">
    <property type="protein sequence ID" value="TKD04432.1"/>
    <property type="molecule type" value="Genomic_DNA"/>
</dbReference>
<sequence length="491" mass="53762">MRSLPGAAPRVYAEQTRGACRARRSRSMDQGLSDFLRDYVDALERGSAALFVGAGLSMATGLPGWGKLLEGMAREIGLDVGKEHDLVSLSQYYVNRYAGNRTHLESLVRRTFDRDVAIPDNHRILARLPIGHVWTTNYDEILEGAWREAGKVFDVKSRSRDLTTSDPEADALLFKMHGTASQPDAIVLTKDDYERYARTRPAFLQILESDLTTRTFLFLGLSFTDPNLGHVLSALRRSFEDGPRQHYTILRRPSDPYDAQRFAHLVTDLHRYGIRALVVDDFAGITEILRKLERRRAQRSVFVSGSFPEDGDEKERAFVASIARGVGRIVGSKNMQLVTGLGRVVGSAAVTGLVEALDGRTAAAISRRLVVRPVREVVPPGASLEAWKKKSREDLIVQSGVMIVIGGLRRGVPAPGVLEEFEIAKAQGLVVLPIAATGHAARAIHEAMRADPGAHLPAEIDAASFEALGAETKDEGAILAAIERCLGRLAT</sequence>
<proteinExistence type="predicted"/>
<evidence type="ECO:0000259" key="1">
    <source>
        <dbReference type="Pfam" id="PF18185"/>
    </source>
</evidence>
<organism evidence="2 3">
    <name type="scientific">Polyangium fumosum</name>
    <dbReference type="NCBI Taxonomy" id="889272"/>
    <lineage>
        <taxon>Bacteria</taxon>
        <taxon>Pseudomonadati</taxon>
        <taxon>Myxococcota</taxon>
        <taxon>Polyangia</taxon>
        <taxon>Polyangiales</taxon>
        <taxon>Polyangiaceae</taxon>
        <taxon>Polyangium</taxon>
    </lineage>
</organism>
<dbReference type="InterPro" id="IPR029035">
    <property type="entry name" value="DHS-like_NAD/FAD-binding_dom"/>
</dbReference>
<accession>A0A4U1J8Y4</accession>
<feature type="domain" description="NAD(+) hydrolase ThsA Sir2/TIR-associating SLOG" evidence="1">
    <location>
        <begin position="285"/>
        <end position="484"/>
    </location>
</feature>
<dbReference type="SUPFAM" id="SSF52467">
    <property type="entry name" value="DHS-like NAD/FAD-binding domain"/>
    <property type="match status" value="1"/>
</dbReference>
<dbReference type="Pfam" id="PF13289">
    <property type="entry name" value="SIR2_2"/>
    <property type="match status" value="1"/>
</dbReference>
<name>A0A4U1J8Y4_9BACT</name>
<dbReference type="OrthoDB" id="5480778at2"/>
<gene>
    <name evidence="2" type="ORF">E8A74_22740</name>
</gene>
<dbReference type="Pfam" id="PF18185">
    <property type="entry name" value="STALD"/>
    <property type="match status" value="1"/>
</dbReference>
<reference evidence="2 3" key="1">
    <citation type="submission" date="2019-04" db="EMBL/GenBank/DDBJ databases">
        <authorList>
            <person name="Li Y."/>
            <person name="Wang J."/>
        </authorList>
    </citation>
    <scope>NUCLEOTIDE SEQUENCE [LARGE SCALE GENOMIC DNA]</scope>
    <source>
        <strain evidence="2 3">DSM 14668</strain>
    </source>
</reference>
<evidence type="ECO:0000313" key="3">
    <source>
        <dbReference type="Proteomes" id="UP000309215"/>
    </source>
</evidence>
<keyword evidence="3" id="KW-1185">Reference proteome</keyword>